<dbReference type="SUPFAM" id="SSF50685">
    <property type="entry name" value="Barwin-like endoglucanases"/>
    <property type="match status" value="1"/>
</dbReference>
<dbReference type="InterPro" id="IPR051933">
    <property type="entry name" value="Resuscitation_pf_RpfB"/>
</dbReference>
<dbReference type="Proteomes" id="UP000609323">
    <property type="component" value="Unassembled WGS sequence"/>
</dbReference>
<dbReference type="Gene3D" id="2.40.40.10">
    <property type="entry name" value="RlpA-like domain"/>
    <property type="match status" value="1"/>
</dbReference>
<evidence type="ECO:0000313" key="3">
    <source>
        <dbReference type="EMBL" id="GGA38376.1"/>
    </source>
</evidence>
<proteinExistence type="predicted"/>
<dbReference type="Pfam" id="PF06725">
    <property type="entry name" value="3D"/>
    <property type="match status" value="1"/>
</dbReference>
<name>A0ABQ1G7P4_9BACL</name>
<organism evidence="3 4">
    <name type="scientific">Paenibacillus physcomitrellae</name>
    <dbReference type="NCBI Taxonomy" id="1619311"/>
    <lineage>
        <taxon>Bacteria</taxon>
        <taxon>Bacillati</taxon>
        <taxon>Bacillota</taxon>
        <taxon>Bacilli</taxon>
        <taxon>Bacillales</taxon>
        <taxon>Paenibacillaceae</taxon>
        <taxon>Paenibacillus</taxon>
    </lineage>
</organism>
<feature type="domain" description="3D" evidence="2">
    <location>
        <begin position="184"/>
        <end position="245"/>
    </location>
</feature>
<dbReference type="PANTHER" id="PTHR39160:SF4">
    <property type="entry name" value="RESUSCITATION-PROMOTING FACTOR RPFB"/>
    <property type="match status" value="1"/>
</dbReference>
<keyword evidence="1" id="KW-0732">Signal</keyword>
<accession>A0ABQ1G7P4</accession>
<dbReference type="RefSeq" id="WP_373286364.1">
    <property type="nucleotide sequence ID" value="NZ_BMHF01000007.1"/>
</dbReference>
<dbReference type="InterPro" id="IPR010611">
    <property type="entry name" value="3D_dom"/>
</dbReference>
<dbReference type="EMBL" id="BMHF01000007">
    <property type="protein sequence ID" value="GGA38376.1"/>
    <property type="molecule type" value="Genomic_DNA"/>
</dbReference>
<reference evidence="4" key="1">
    <citation type="journal article" date="2019" name="Int. J. Syst. Evol. Microbiol.">
        <title>The Global Catalogue of Microorganisms (GCM) 10K type strain sequencing project: providing services to taxonomists for standard genome sequencing and annotation.</title>
        <authorList>
            <consortium name="The Broad Institute Genomics Platform"/>
            <consortium name="The Broad Institute Genome Sequencing Center for Infectious Disease"/>
            <person name="Wu L."/>
            <person name="Ma J."/>
        </authorList>
    </citation>
    <scope>NUCLEOTIDE SEQUENCE [LARGE SCALE GENOMIC DNA]</scope>
    <source>
        <strain evidence="4">CGMCC 1.15044</strain>
    </source>
</reference>
<evidence type="ECO:0000313" key="4">
    <source>
        <dbReference type="Proteomes" id="UP000609323"/>
    </source>
</evidence>
<keyword evidence="4" id="KW-1185">Reference proteome</keyword>
<dbReference type="InterPro" id="IPR036908">
    <property type="entry name" value="RlpA-like_sf"/>
</dbReference>
<dbReference type="PANTHER" id="PTHR39160">
    <property type="entry name" value="CELL WALL-BINDING PROTEIN YOCH"/>
    <property type="match status" value="1"/>
</dbReference>
<evidence type="ECO:0000259" key="2">
    <source>
        <dbReference type="Pfam" id="PF06725"/>
    </source>
</evidence>
<protein>
    <recommendedName>
        <fullName evidence="2">3D domain-containing protein</fullName>
    </recommendedName>
</protein>
<gene>
    <name evidence="3" type="ORF">GCM10010917_24590</name>
</gene>
<sequence length="279" mass="31102">MRHFKFWKKLTLVLIGAGLVFNSFEGKEIAAAFGGFKYSQEPYKEAAVNLFDLDLSDFTMMNFGLNQDDLYYSYSDYETRAFDQDFTFNNDFSGNFSGNESQDEDSVRSAGSVIGKAMSDAGKVARTVSGLQKRNMEPKQSEIVTVLATGYTAGYESTGKRPNHPQYGITYSGVKVRRDKAALSTIAADLNVFPLGTILYIPGYGYGVVADKGGAIKGNHVDLYFSTTKQVFKEWGKKKVNVRVIKWGTGKLTEQMLQKFGESIEVNEDLMDPNWENSI</sequence>
<evidence type="ECO:0000256" key="1">
    <source>
        <dbReference type="ARBA" id="ARBA00022729"/>
    </source>
</evidence>
<comment type="caution">
    <text evidence="3">The sequence shown here is derived from an EMBL/GenBank/DDBJ whole genome shotgun (WGS) entry which is preliminary data.</text>
</comment>
<dbReference type="CDD" id="cd22786">
    <property type="entry name" value="DPBB_YuiC-like"/>
    <property type="match status" value="1"/>
</dbReference>